<dbReference type="PIRSF" id="PIRSF002703">
    <property type="entry name" value="Thaumatin"/>
    <property type="match status" value="1"/>
</dbReference>
<evidence type="ECO:0008006" key="5">
    <source>
        <dbReference type="Google" id="ProtNLM"/>
    </source>
</evidence>
<feature type="disulfide bond" evidence="1">
    <location>
        <begin position="32"/>
        <end position="213"/>
    </location>
</feature>
<feature type="signal peptide" evidence="2">
    <location>
        <begin position="1"/>
        <end position="23"/>
    </location>
</feature>
<dbReference type="Proteomes" id="UP000244005">
    <property type="component" value="Unassembled WGS sequence"/>
</dbReference>
<feature type="disulfide bond" evidence="1">
    <location>
        <begin position="138"/>
        <end position="185"/>
    </location>
</feature>
<proteinExistence type="predicted"/>
<accession>A0A2R6X1I7</accession>
<dbReference type="PANTHER" id="PTHR31013">
    <property type="entry name" value="THAUMATIN FAMILY PROTEIN-RELATED"/>
    <property type="match status" value="1"/>
</dbReference>
<dbReference type="OMA" id="SGNCQPT"/>
<evidence type="ECO:0000256" key="2">
    <source>
        <dbReference type="SAM" id="SignalP"/>
    </source>
</evidence>
<evidence type="ECO:0000256" key="1">
    <source>
        <dbReference type="PIRSR" id="PIRSR002703-1"/>
    </source>
</evidence>
<dbReference type="PRINTS" id="PR00347">
    <property type="entry name" value="THAUMATIN"/>
</dbReference>
<organism evidence="3 4">
    <name type="scientific">Marchantia polymorpha</name>
    <name type="common">Common liverwort</name>
    <name type="synonym">Marchantia aquatica</name>
    <dbReference type="NCBI Taxonomy" id="3197"/>
    <lineage>
        <taxon>Eukaryota</taxon>
        <taxon>Viridiplantae</taxon>
        <taxon>Streptophyta</taxon>
        <taxon>Embryophyta</taxon>
        <taxon>Marchantiophyta</taxon>
        <taxon>Marchantiopsida</taxon>
        <taxon>Marchantiidae</taxon>
        <taxon>Marchantiales</taxon>
        <taxon>Marchantiaceae</taxon>
        <taxon>Marchantia</taxon>
    </lineage>
</organism>
<feature type="chain" id="PRO_5015328477" description="Thaumatin-like protein" evidence="2">
    <location>
        <begin position="24"/>
        <end position="214"/>
    </location>
</feature>
<dbReference type="SUPFAM" id="SSF49870">
    <property type="entry name" value="Osmotin, thaumatin-like protein"/>
    <property type="match status" value="1"/>
</dbReference>
<name>A0A2R6X1I7_MARPO</name>
<dbReference type="PANTHER" id="PTHR31013:SF2">
    <property type="entry name" value="THAUMATIN-LIKE PROTEIN"/>
    <property type="match status" value="1"/>
</dbReference>
<evidence type="ECO:0000313" key="3">
    <source>
        <dbReference type="EMBL" id="PTQ39956.1"/>
    </source>
</evidence>
<keyword evidence="4" id="KW-1185">Reference proteome</keyword>
<dbReference type="SMART" id="SM00205">
    <property type="entry name" value="THN"/>
    <property type="match status" value="1"/>
</dbReference>
<evidence type="ECO:0000313" key="4">
    <source>
        <dbReference type="Proteomes" id="UP000244005"/>
    </source>
</evidence>
<keyword evidence="2" id="KW-0732">Signal</keyword>
<keyword evidence="1" id="KW-1015">Disulfide bond</keyword>
<dbReference type="OrthoDB" id="430315at2759"/>
<feature type="disulfide bond" evidence="1">
    <location>
        <begin position="133"/>
        <end position="202"/>
    </location>
</feature>
<dbReference type="Gramene" id="Mp2g13890.1">
    <property type="protein sequence ID" value="Mp2g13890.1.cds"/>
    <property type="gene ID" value="Mp2g13890"/>
</dbReference>
<dbReference type="EMBL" id="KZ772714">
    <property type="protein sequence ID" value="PTQ39956.1"/>
    <property type="molecule type" value="Genomic_DNA"/>
</dbReference>
<protein>
    <recommendedName>
        <fullName evidence="5">Thaumatin-like protein</fullName>
    </recommendedName>
</protein>
<dbReference type="InterPro" id="IPR037176">
    <property type="entry name" value="Osmotin/thaumatin-like_sf"/>
</dbReference>
<dbReference type="Pfam" id="PF00314">
    <property type="entry name" value="Thaumatin"/>
    <property type="match status" value="1"/>
</dbReference>
<gene>
    <name evidence="3" type="ORF">MARPO_0042s0018</name>
</gene>
<reference evidence="4" key="1">
    <citation type="journal article" date="2017" name="Cell">
        <title>Insights into land plant evolution garnered from the Marchantia polymorpha genome.</title>
        <authorList>
            <person name="Bowman J.L."/>
            <person name="Kohchi T."/>
            <person name="Yamato K.T."/>
            <person name="Jenkins J."/>
            <person name="Shu S."/>
            <person name="Ishizaki K."/>
            <person name="Yamaoka S."/>
            <person name="Nishihama R."/>
            <person name="Nakamura Y."/>
            <person name="Berger F."/>
            <person name="Adam C."/>
            <person name="Aki S.S."/>
            <person name="Althoff F."/>
            <person name="Araki T."/>
            <person name="Arteaga-Vazquez M.A."/>
            <person name="Balasubrmanian S."/>
            <person name="Barry K."/>
            <person name="Bauer D."/>
            <person name="Boehm C.R."/>
            <person name="Briginshaw L."/>
            <person name="Caballero-Perez J."/>
            <person name="Catarino B."/>
            <person name="Chen F."/>
            <person name="Chiyoda S."/>
            <person name="Chovatia M."/>
            <person name="Davies K.M."/>
            <person name="Delmans M."/>
            <person name="Demura T."/>
            <person name="Dierschke T."/>
            <person name="Dolan L."/>
            <person name="Dorantes-Acosta A.E."/>
            <person name="Eklund D.M."/>
            <person name="Florent S.N."/>
            <person name="Flores-Sandoval E."/>
            <person name="Fujiyama A."/>
            <person name="Fukuzawa H."/>
            <person name="Galik B."/>
            <person name="Grimanelli D."/>
            <person name="Grimwood J."/>
            <person name="Grossniklaus U."/>
            <person name="Hamada T."/>
            <person name="Haseloff J."/>
            <person name="Hetherington A.J."/>
            <person name="Higo A."/>
            <person name="Hirakawa Y."/>
            <person name="Hundley H.N."/>
            <person name="Ikeda Y."/>
            <person name="Inoue K."/>
            <person name="Inoue S.I."/>
            <person name="Ishida S."/>
            <person name="Jia Q."/>
            <person name="Kakita M."/>
            <person name="Kanazawa T."/>
            <person name="Kawai Y."/>
            <person name="Kawashima T."/>
            <person name="Kennedy M."/>
            <person name="Kinose K."/>
            <person name="Kinoshita T."/>
            <person name="Kohara Y."/>
            <person name="Koide E."/>
            <person name="Komatsu K."/>
            <person name="Kopischke S."/>
            <person name="Kubo M."/>
            <person name="Kyozuka J."/>
            <person name="Lagercrantz U."/>
            <person name="Lin S.S."/>
            <person name="Lindquist E."/>
            <person name="Lipzen A.M."/>
            <person name="Lu C.W."/>
            <person name="De Luna E."/>
            <person name="Martienssen R.A."/>
            <person name="Minamino N."/>
            <person name="Mizutani M."/>
            <person name="Mizutani M."/>
            <person name="Mochizuki N."/>
            <person name="Monte I."/>
            <person name="Mosher R."/>
            <person name="Nagasaki H."/>
            <person name="Nakagami H."/>
            <person name="Naramoto S."/>
            <person name="Nishitani K."/>
            <person name="Ohtani M."/>
            <person name="Okamoto T."/>
            <person name="Okumura M."/>
            <person name="Phillips J."/>
            <person name="Pollak B."/>
            <person name="Reinders A."/>
            <person name="Rovekamp M."/>
            <person name="Sano R."/>
            <person name="Sawa S."/>
            <person name="Schmid M.W."/>
            <person name="Shirakawa M."/>
            <person name="Solano R."/>
            <person name="Spunde A."/>
            <person name="Suetsugu N."/>
            <person name="Sugano S."/>
            <person name="Sugiyama A."/>
            <person name="Sun R."/>
            <person name="Suzuki Y."/>
            <person name="Takenaka M."/>
            <person name="Takezawa D."/>
            <person name="Tomogane H."/>
            <person name="Tsuzuki M."/>
            <person name="Ueda T."/>
            <person name="Umeda M."/>
            <person name="Ward J.M."/>
            <person name="Watanabe Y."/>
            <person name="Yazaki K."/>
            <person name="Yokoyama R."/>
            <person name="Yoshitake Y."/>
            <person name="Yotsui I."/>
            <person name="Zachgo S."/>
            <person name="Schmutz J."/>
        </authorList>
    </citation>
    <scope>NUCLEOTIDE SEQUENCE [LARGE SCALE GENOMIC DNA]</scope>
    <source>
        <strain evidence="4">Tak-1</strain>
    </source>
</reference>
<dbReference type="PROSITE" id="PS51367">
    <property type="entry name" value="THAUMATIN_2"/>
    <property type="match status" value="1"/>
</dbReference>
<dbReference type="InterPro" id="IPR001938">
    <property type="entry name" value="Thaumatin"/>
</dbReference>
<sequence length="214" mass="22197">MANSLWIQAVFLMAVIFREFASGCVVTIQNNCGYSVTACAQSGKQNIAQYNLGSGGSQGIDLGSACNWQAAAVYASVTGQCAVSGIPNASTDRNLANPAEFTIPGPNGLDTYDISNVNAYTIGLAIRPANLGCKSISCAIADIRAFCQPKNVLQTQPSGALSCVNTDGPGGLVPTAGTMQFKSACPDAYSYNHDDATSTFTCVTGTDYEVVFCP</sequence>
<dbReference type="Gene3D" id="2.60.110.10">
    <property type="entry name" value="Thaumatin"/>
    <property type="match status" value="1"/>
</dbReference>
<dbReference type="AlphaFoldDB" id="A0A2R6X1I7"/>